<feature type="signal peptide" evidence="1">
    <location>
        <begin position="1"/>
        <end position="19"/>
    </location>
</feature>
<dbReference type="EMBL" id="FLUO01000003">
    <property type="protein sequence ID" value="SBW12817.1"/>
    <property type="molecule type" value="Genomic_DNA"/>
</dbReference>
<sequence length="205" mass="22533">MRLPLAALCLALSFAPAAAQTVEDGFEAYDAGDYATAKTILLPLAEAGDARAMNRIGYMYDFGKGFPEDPTAACDWYEKAAELGYAQAQSNLGLCFRDGTGRNKDLDTALRWEVEAATNGHRESQMSLVVFYKTRNLGEAQRWARALYATNTTAGRVSAWYARLSPEGESATVFDKWCFTILTVALKRPLNACDHVFSHLPSPFP</sequence>
<proteinExistence type="predicted"/>
<accession>A0A212KMB2</accession>
<dbReference type="InterPro" id="IPR011990">
    <property type="entry name" value="TPR-like_helical_dom_sf"/>
</dbReference>
<evidence type="ECO:0000313" key="2">
    <source>
        <dbReference type="EMBL" id="SBW12817.1"/>
    </source>
</evidence>
<gene>
    <name evidence="2" type="ORF">KL86APRO_30308</name>
</gene>
<reference evidence="2" key="1">
    <citation type="submission" date="2016-04" db="EMBL/GenBank/DDBJ databases">
        <authorList>
            <person name="Evans L.H."/>
            <person name="Alamgir A."/>
            <person name="Owens N."/>
            <person name="Weber N.D."/>
            <person name="Virtaneva K."/>
            <person name="Barbian K."/>
            <person name="Babar A."/>
            <person name="Rosenke K."/>
        </authorList>
    </citation>
    <scope>NUCLEOTIDE SEQUENCE</scope>
    <source>
        <strain evidence="2">86</strain>
    </source>
</reference>
<evidence type="ECO:0008006" key="3">
    <source>
        <dbReference type="Google" id="ProtNLM"/>
    </source>
</evidence>
<dbReference type="SMART" id="SM00671">
    <property type="entry name" value="SEL1"/>
    <property type="match status" value="2"/>
</dbReference>
<protein>
    <recommendedName>
        <fullName evidence="3">Sel1 repeat family protein</fullName>
    </recommendedName>
</protein>
<dbReference type="Gene3D" id="1.25.40.10">
    <property type="entry name" value="Tetratricopeptide repeat domain"/>
    <property type="match status" value="1"/>
</dbReference>
<name>A0A212KMB2_9PROT</name>
<dbReference type="PANTHER" id="PTHR11102">
    <property type="entry name" value="SEL-1-LIKE PROTEIN"/>
    <property type="match status" value="1"/>
</dbReference>
<dbReference type="SUPFAM" id="SSF81901">
    <property type="entry name" value="HCP-like"/>
    <property type="match status" value="1"/>
</dbReference>
<keyword evidence="1" id="KW-0732">Signal</keyword>
<dbReference type="Pfam" id="PF08238">
    <property type="entry name" value="Sel1"/>
    <property type="match status" value="2"/>
</dbReference>
<dbReference type="InterPro" id="IPR006597">
    <property type="entry name" value="Sel1-like"/>
</dbReference>
<feature type="chain" id="PRO_5012962317" description="Sel1 repeat family protein" evidence="1">
    <location>
        <begin position="20"/>
        <end position="205"/>
    </location>
</feature>
<dbReference type="InterPro" id="IPR050767">
    <property type="entry name" value="Sel1_AlgK"/>
</dbReference>
<dbReference type="PANTHER" id="PTHR11102:SF160">
    <property type="entry name" value="ERAD-ASSOCIATED E3 UBIQUITIN-PROTEIN LIGASE COMPONENT HRD3"/>
    <property type="match status" value="1"/>
</dbReference>
<dbReference type="AlphaFoldDB" id="A0A212KMB2"/>
<evidence type="ECO:0000256" key="1">
    <source>
        <dbReference type="SAM" id="SignalP"/>
    </source>
</evidence>
<organism evidence="2">
    <name type="scientific">uncultured Alphaproteobacteria bacterium</name>
    <dbReference type="NCBI Taxonomy" id="91750"/>
    <lineage>
        <taxon>Bacteria</taxon>
        <taxon>Pseudomonadati</taxon>
        <taxon>Pseudomonadota</taxon>
        <taxon>Alphaproteobacteria</taxon>
        <taxon>environmental samples</taxon>
    </lineage>
</organism>